<dbReference type="Pfam" id="PF12770">
    <property type="entry name" value="CHAT"/>
    <property type="match status" value="1"/>
</dbReference>
<keyword evidence="3" id="KW-1185">Reference proteome</keyword>
<gene>
    <name evidence="2" type="ORF">J4557_48370</name>
</gene>
<organism evidence="2 3">
    <name type="scientific">Actinomadura nitritigenes</name>
    <dbReference type="NCBI Taxonomy" id="134602"/>
    <lineage>
        <taxon>Bacteria</taxon>
        <taxon>Bacillati</taxon>
        <taxon>Actinomycetota</taxon>
        <taxon>Actinomycetes</taxon>
        <taxon>Streptosporangiales</taxon>
        <taxon>Thermomonosporaceae</taxon>
        <taxon>Actinomadura</taxon>
    </lineage>
</organism>
<evidence type="ECO:0000313" key="3">
    <source>
        <dbReference type="Proteomes" id="UP000666915"/>
    </source>
</evidence>
<proteinExistence type="predicted"/>
<evidence type="ECO:0000259" key="1">
    <source>
        <dbReference type="Pfam" id="PF12770"/>
    </source>
</evidence>
<name>A0ABS3RGH3_9ACTN</name>
<dbReference type="InterPro" id="IPR024983">
    <property type="entry name" value="CHAT_dom"/>
</dbReference>
<dbReference type="RefSeq" id="WP_208274653.1">
    <property type="nucleotide sequence ID" value="NZ_BAAAGM010000128.1"/>
</dbReference>
<reference evidence="2 3" key="1">
    <citation type="submission" date="2021-03" db="EMBL/GenBank/DDBJ databases">
        <authorList>
            <person name="Kanchanasin P."/>
            <person name="Saeng-In P."/>
            <person name="Phongsopitanun W."/>
            <person name="Yuki M."/>
            <person name="Kudo T."/>
            <person name="Ohkuma M."/>
            <person name="Tanasupawat S."/>
        </authorList>
    </citation>
    <scope>NUCLEOTIDE SEQUENCE [LARGE SCALE GENOMIC DNA]</scope>
    <source>
        <strain evidence="2 3">L46</strain>
    </source>
</reference>
<protein>
    <submittedName>
        <fullName evidence="2">CHAT domain-containing protein</fullName>
    </submittedName>
</protein>
<accession>A0ABS3RGH3</accession>
<evidence type="ECO:0000313" key="2">
    <source>
        <dbReference type="EMBL" id="MBO2445339.1"/>
    </source>
</evidence>
<comment type="caution">
    <text evidence="2">The sequence shown here is derived from an EMBL/GenBank/DDBJ whole genome shotgun (WGS) entry which is preliminary data.</text>
</comment>
<dbReference type="Proteomes" id="UP000666915">
    <property type="component" value="Unassembled WGS sequence"/>
</dbReference>
<sequence length="426" mass="44206">MTASMLLAEYFLTESRAVIMVAGPDDPEPELVTVPCTLASVRSQAGELTAAFESAPREPAALARAAALLAGGLLVDLVAPVVDRLAPGDRLWLVPHDALHRVPLHAVDAGLAGHAVAYAPSASLLRHCRANRGGTRRRALAVTDPPGTAPLTFGLTHAALLGRLFDTETLTGSGAAGAALTGRLAGPRAAEPDDEAGAAGARRRPDILHVGAHGMFDAAAPMRSGVLLADGPFTAEHFLGLRLTGTLVVLAACRTGVTATRPGDELLGLVRSLLHAGAPALLVSLWTVDELATTMLLGRFYEGLAGGLSAVDSLHAAQAWLRGISAGDVLAYLAAVAPGTRGEAGARLRVAEARIRLAARDFTGAAEACRAALEAPEDPAVHRTADTLRQRAQLLAGRPGKAPDLDRAVYAHPYFWAAFVLIGDWY</sequence>
<feature type="domain" description="CHAT" evidence="1">
    <location>
        <begin position="77"/>
        <end position="424"/>
    </location>
</feature>
<dbReference type="EMBL" id="JAGEOK010000074">
    <property type="protein sequence ID" value="MBO2445339.1"/>
    <property type="molecule type" value="Genomic_DNA"/>
</dbReference>